<reference evidence="1 2" key="1">
    <citation type="submission" date="2019-03" db="EMBL/GenBank/DDBJ databases">
        <title>First draft genome of Liparis tanakae, snailfish: a comprehensive survey of snailfish specific genes.</title>
        <authorList>
            <person name="Kim W."/>
            <person name="Song I."/>
            <person name="Jeong J.-H."/>
            <person name="Kim D."/>
            <person name="Kim S."/>
            <person name="Ryu S."/>
            <person name="Song J.Y."/>
            <person name="Lee S.K."/>
        </authorList>
    </citation>
    <scope>NUCLEOTIDE SEQUENCE [LARGE SCALE GENOMIC DNA]</scope>
    <source>
        <tissue evidence="1">Muscle</tissue>
    </source>
</reference>
<organism evidence="1 2">
    <name type="scientific">Liparis tanakae</name>
    <name type="common">Tanaka's snailfish</name>
    <dbReference type="NCBI Taxonomy" id="230148"/>
    <lineage>
        <taxon>Eukaryota</taxon>
        <taxon>Metazoa</taxon>
        <taxon>Chordata</taxon>
        <taxon>Craniata</taxon>
        <taxon>Vertebrata</taxon>
        <taxon>Euteleostomi</taxon>
        <taxon>Actinopterygii</taxon>
        <taxon>Neopterygii</taxon>
        <taxon>Teleostei</taxon>
        <taxon>Neoteleostei</taxon>
        <taxon>Acanthomorphata</taxon>
        <taxon>Eupercaria</taxon>
        <taxon>Perciformes</taxon>
        <taxon>Cottioidei</taxon>
        <taxon>Cottales</taxon>
        <taxon>Liparidae</taxon>
        <taxon>Liparis</taxon>
    </lineage>
</organism>
<dbReference type="Proteomes" id="UP000314294">
    <property type="component" value="Unassembled WGS sequence"/>
</dbReference>
<dbReference type="EMBL" id="SRLO01000108">
    <property type="protein sequence ID" value="TNN74967.1"/>
    <property type="molecule type" value="Genomic_DNA"/>
</dbReference>
<proteinExistence type="predicted"/>
<name>A0A4Z2IAH6_9TELE</name>
<sequence>MSPTKSGARSRKRSLPIAHRLAPFMQNLSKSTFFRLNSFTVHVSHAATWFSVHCLGSMKMLTGVVGAGLIRTRAADGCTFGDAQPLLFLREAAEGGLQGL</sequence>
<gene>
    <name evidence="1" type="ORF">EYF80_014712</name>
</gene>
<accession>A0A4Z2IAH6</accession>
<keyword evidence="2" id="KW-1185">Reference proteome</keyword>
<dbReference type="AlphaFoldDB" id="A0A4Z2IAH6"/>
<comment type="caution">
    <text evidence="1">The sequence shown here is derived from an EMBL/GenBank/DDBJ whole genome shotgun (WGS) entry which is preliminary data.</text>
</comment>
<protein>
    <submittedName>
        <fullName evidence="1">Uncharacterized protein</fullName>
    </submittedName>
</protein>
<evidence type="ECO:0000313" key="2">
    <source>
        <dbReference type="Proteomes" id="UP000314294"/>
    </source>
</evidence>
<evidence type="ECO:0000313" key="1">
    <source>
        <dbReference type="EMBL" id="TNN74967.1"/>
    </source>
</evidence>